<feature type="domain" description="Single" evidence="3">
    <location>
        <begin position="34"/>
        <end position="95"/>
    </location>
</feature>
<accession>A0A834MIW3</accession>
<sequence length="97" mass="10890">MRFLLFSVVVYGIIYVAFSAIYIIPKGIGTPGDCYFVRIGPMRQGQIINRLNYTCGRAWCGKYGIMDISTCGIYESDRGVSKPDLSKPYPHCCPRPL</sequence>
<protein>
    <recommendedName>
        <fullName evidence="3">Single domain-containing protein</fullName>
    </recommendedName>
</protein>
<name>A0A834MIW3_RHYFE</name>
<evidence type="ECO:0000313" key="4">
    <source>
        <dbReference type="EMBL" id="KAF7281835.1"/>
    </source>
</evidence>
<proteinExistence type="predicted"/>
<comment type="caution">
    <text evidence="4">The sequence shown here is derived from an EMBL/GenBank/DDBJ whole genome shotgun (WGS) entry which is preliminary data.</text>
</comment>
<dbReference type="GO" id="GO:0005576">
    <property type="term" value="C:extracellular region"/>
    <property type="evidence" value="ECO:0007669"/>
    <property type="project" value="UniProtKB-SubCell"/>
</dbReference>
<evidence type="ECO:0000256" key="2">
    <source>
        <dbReference type="ARBA" id="ARBA00022525"/>
    </source>
</evidence>
<dbReference type="Pfam" id="PF15430">
    <property type="entry name" value="SVWC"/>
    <property type="match status" value="1"/>
</dbReference>
<reference evidence="4" key="1">
    <citation type="submission" date="2020-08" db="EMBL/GenBank/DDBJ databases">
        <title>Genome sequencing and assembly of the red palm weevil Rhynchophorus ferrugineus.</title>
        <authorList>
            <person name="Dias G.B."/>
            <person name="Bergman C.M."/>
            <person name="Manee M."/>
        </authorList>
    </citation>
    <scope>NUCLEOTIDE SEQUENCE</scope>
    <source>
        <strain evidence="4">AA-2017</strain>
        <tissue evidence="4">Whole larva</tissue>
    </source>
</reference>
<evidence type="ECO:0000259" key="3">
    <source>
        <dbReference type="Pfam" id="PF15430"/>
    </source>
</evidence>
<dbReference type="InterPro" id="IPR029277">
    <property type="entry name" value="SVWC_dom"/>
</dbReference>
<keyword evidence="2" id="KW-0964">Secreted</keyword>
<comment type="subcellular location">
    <subcellularLocation>
        <location evidence="1">Secreted</location>
    </subcellularLocation>
</comment>
<evidence type="ECO:0000256" key="1">
    <source>
        <dbReference type="ARBA" id="ARBA00004613"/>
    </source>
</evidence>
<dbReference type="AlphaFoldDB" id="A0A834MIW3"/>
<evidence type="ECO:0000313" key="5">
    <source>
        <dbReference type="Proteomes" id="UP000625711"/>
    </source>
</evidence>
<keyword evidence="5" id="KW-1185">Reference proteome</keyword>
<organism evidence="4 5">
    <name type="scientific">Rhynchophorus ferrugineus</name>
    <name type="common">Red palm weevil</name>
    <name type="synonym">Curculio ferrugineus</name>
    <dbReference type="NCBI Taxonomy" id="354439"/>
    <lineage>
        <taxon>Eukaryota</taxon>
        <taxon>Metazoa</taxon>
        <taxon>Ecdysozoa</taxon>
        <taxon>Arthropoda</taxon>
        <taxon>Hexapoda</taxon>
        <taxon>Insecta</taxon>
        <taxon>Pterygota</taxon>
        <taxon>Neoptera</taxon>
        <taxon>Endopterygota</taxon>
        <taxon>Coleoptera</taxon>
        <taxon>Polyphaga</taxon>
        <taxon>Cucujiformia</taxon>
        <taxon>Curculionidae</taxon>
        <taxon>Dryophthorinae</taxon>
        <taxon>Rhynchophorus</taxon>
    </lineage>
</organism>
<dbReference type="EMBL" id="JAACXV010000221">
    <property type="protein sequence ID" value="KAF7281835.1"/>
    <property type="molecule type" value="Genomic_DNA"/>
</dbReference>
<gene>
    <name evidence="4" type="ORF">GWI33_004234</name>
</gene>
<dbReference type="OrthoDB" id="6756588at2759"/>
<dbReference type="Proteomes" id="UP000625711">
    <property type="component" value="Unassembled WGS sequence"/>
</dbReference>